<dbReference type="SMART" id="SM00342">
    <property type="entry name" value="HTH_ARAC"/>
    <property type="match status" value="1"/>
</dbReference>
<evidence type="ECO:0000256" key="1">
    <source>
        <dbReference type="ARBA" id="ARBA00023015"/>
    </source>
</evidence>
<dbReference type="Proteomes" id="UP001501585">
    <property type="component" value="Unassembled WGS sequence"/>
</dbReference>
<proteinExistence type="predicted"/>
<keyword evidence="3" id="KW-0804">Transcription</keyword>
<dbReference type="Gene3D" id="1.10.10.60">
    <property type="entry name" value="Homeodomain-like"/>
    <property type="match status" value="1"/>
</dbReference>
<dbReference type="InterPro" id="IPR050204">
    <property type="entry name" value="AraC_XylS_family_regulators"/>
</dbReference>
<dbReference type="EMBL" id="BAAAPC010000026">
    <property type="protein sequence ID" value="GAA2013446.1"/>
    <property type="molecule type" value="Genomic_DNA"/>
</dbReference>
<comment type="caution">
    <text evidence="6">The sequence shown here is derived from an EMBL/GenBank/DDBJ whole genome shotgun (WGS) entry which is preliminary data.</text>
</comment>
<feature type="compositionally biased region" description="Polar residues" evidence="4">
    <location>
        <begin position="236"/>
        <end position="252"/>
    </location>
</feature>
<evidence type="ECO:0000256" key="4">
    <source>
        <dbReference type="SAM" id="MobiDB-lite"/>
    </source>
</evidence>
<feature type="region of interest" description="Disordered" evidence="4">
    <location>
        <begin position="231"/>
        <end position="252"/>
    </location>
</feature>
<dbReference type="Pfam" id="PF12833">
    <property type="entry name" value="HTH_18"/>
    <property type="match status" value="1"/>
</dbReference>
<dbReference type="InterPro" id="IPR046532">
    <property type="entry name" value="DUF6597"/>
</dbReference>
<evidence type="ECO:0000313" key="6">
    <source>
        <dbReference type="EMBL" id="GAA2013446.1"/>
    </source>
</evidence>
<keyword evidence="2" id="KW-0238">DNA-binding</keyword>
<dbReference type="PANTHER" id="PTHR46796">
    <property type="entry name" value="HTH-TYPE TRANSCRIPTIONAL ACTIVATOR RHAS-RELATED"/>
    <property type="match status" value="1"/>
</dbReference>
<keyword evidence="7" id="KW-1185">Reference proteome</keyword>
<evidence type="ECO:0000256" key="3">
    <source>
        <dbReference type="ARBA" id="ARBA00023163"/>
    </source>
</evidence>
<dbReference type="PROSITE" id="PS01124">
    <property type="entry name" value="HTH_ARAC_FAMILY_2"/>
    <property type="match status" value="1"/>
</dbReference>
<dbReference type="PANTHER" id="PTHR46796:SF15">
    <property type="entry name" value="BLL1074 PROTEIN"/>
    <property type="match status" value="1"/>
</dbReference>
<gene>
    <name evidence="6" type="ORF">GCM10009799_47240</name>
</gene>
<accession>A0ABN2TLF2</accession>
<organism evidence="6 7">
    <name type="scientific">Nocardiopsis rhodophaea</name>
    <dbReference type="NCBI Taxonomy" id="280238"/>
    <lineage>
        <taxon>Bacteria</taxon>
        <taxon>Bacillati</taxon>
        <taxon>Actinomycetota</taxon>
        <taxon>Actinomycetes</taxon>
        <taxon>Streptosporangiales</taxon>
        <taxon>Nocardiopsidaceae</taxon>
        <taxon>Nocardiopsis</taxon>
    </lineage>
</organism>
<dbReference type="InterPro" id="IPR018060">
    <property type="entry name" value="HTH_AraC"/>
</dbReference>
<dbReference type="RefSeq" id="WP_344165262.1">
    <property type="nucleotide sequence ID" value="NZ_BAAAPC010000026.1"/>
</dbReference>
<dbReference type="Pfam" id="PF20240">
    <property type="entry name" value="DUF6597"/>
    <property type="match status" value="1"/>
</dbReference>
<reference evidence="7" key="1">
    <citation type="journal article" date="2019" name="Int. J. Syst. Evol. Microbiol.">
        <title>The Global Catalogue of Microorganisms (GCM) 10K type strain sequencing project: providing services to taxonomists for standard genome sequencing and annotation.</title>
        <authorList>
            <consortium name="The Broad Institute Genomics Platform"/>
            <consortium name="The Broad Institute Genome Sequencing Center for Infectious Disease"/>
            <person name="Wu L."/>
            <person name="Ma J."/>
        </authorList>
    </citation>
    <scope>NUCLEOTIDE SEQUENCE [LARGE SCALE GENOMIC DNA]</scope>
    <source>
        <strain evidence="7">JCM 15313</strain>
    </source>
</reference>
<feature type="domain" description="HTH araC/xylS-type" evidence="5">
    <location>
        <begin position="141"/>
        <end position="230"/>
    </location>
</feature>
<evidence type="ECO:0000259" key="5">
    <source>
        <dbReference type="PROSITE" id="PS01124"/>
    </source>
</evidence>
<name>A0ABN2TLF2_9ACTN</name>
<sequence>MYRERRSQVPGTVLWRGRADGVIEAEQRVLPDGCIDLIWVDGALLVAGPDTAAHSAVWRPDADIIGLRFAPGTGPTVLGVPAHELRDQRVPLTELWGTARARPLAGRIAGSPDPAAALEDIARRRLDQTGPPDPELSAIANLARAGTTVTETARSLGIGERRLHRRCQSAFGYGPKTLLRILRMRRALAMARTGASWAATAAAAGYADQAHLTREVTALAGAAPTVLVPHPAGASSGANRSTLFPSGSPSTA</sequence>
<protein>
    <submittedName>
        <fullName evidence="6">Helix-turn-helix transcriptional regulator</fullName>
    </submittedName>
</protein>
<evidence type="ECO:0000313" key="7">
    <source>
        <dbReference type="Proteomes" id="UP001501585"/>
    </source>
</evidence>
<keyword evidence="1" id="KW-0805">Transcription regulation</keyword>
<evidence type="ECO:0000256" key="2">
    <source>
        <dbReference type="ARBA" id="ARBA00023125"/>
    </source>
</evidence>